<dbReference type="Gene3D" id="3.40.630.30">
    <property type="match status" value="1"/>
</dbReference>
<keyword evidence="5" id="KW-1185">Reference proteome</keyword>
<evidence type="ECO:0000256" key="2">
    <source>
        <dbReference type="ARBA" id="ARBA00023315"/>
    </source>
</evidence>
<gene>
    <name evidence="4" type="ORF">LLY24_14335</name>
</gene>
<keyword evidence="1" id="KW-0808">Transferase</keyword>
<dbReference type="PROSITE" id="PS51186">
    <property type="entry name" value="GNAT"/>
    <property type="match status" value="1"/>
</dbReference>
<feature type="domain" description="N-acetyltransferase" evidence="3">
    <location>
        <begin position="1"/>
        <end position="147"/>
    </location>
</feature>
<dbReference type="InterPro" id="IPR050832">
    <property type="entry name" value="Bact_Acetyltransf"/>
</dbReference>
<protein>
    <submittedName>
        <fullName evidence="4">GNAT family N-acetyltransferase</fullName>
    </submittedName>
</protein>
<dbReference type="Pfam" id="PF00583">
    <property type="entry name" value="Acetyltransf_1"/>
    <property type="match status" value="1"/>
</dbReference>
<dbReference type="PANTHER" id="PTHR43877:SF2">
    <property type="entry name" value="AMINOALKYLPHOSPHONATE N-ACETYLTRANSFERASE-RELATED"/>
    <property type="match status" value="1"/>
</dbReference>
<dbReference type="EMBL" id="JAJISC010000006">
    <property type="protein sequence ID" value="MCS2610495.1"/>
    <property type="molecule type" value="Genomic_DNA"/>
</dbReference>
<dbReference type="InterPro" id="IPR016181">
    <property type="entry name" value="Acyl_CoA_acyltransferase"/>
</dbReference>
<dbReference type="CDD" id="cd04301">
    <property type="entry name" value="NAT_SF"/>
    <property type="match status" value="1"/>
</dbReference>
<sequence length="147" mass="16350">MNVRAATLQDLDPLTRLLDAYRQFYRQPSDLEAARYFLEQRFGLGDSFILVAENAAGEMAGFVQLFPGLSTVGLNTRWTLNDLFVATEARGQGAGRALMKAAVTLAQEHGVARLVLMTQVDNALAQGLYASLGWQRNREFYSYQLTP</sequence>
<name>A0ABT2EFZ7_9GAMM</name>
<reference evidence="4" key="1">
    <citation type="submission" date="2021-11" db="EMBL/GenBank/DDBJ databases">
        <title>Halomonas sp., isolated from a coastal aquaculture zone in Dongshan Bay.</title>
        <authorList>
            <person name="Lin W."/>
        </authorList>
    </citation>
    <scope>NUCLEOTIDE SEQUENCE</scope>
    <source>
        <strain evidence="4">Yzlin-01</strain>
    </source>
</reference>
<proteinExistence type="predicted"/>
<comment type="caution">
    <text evidence="4">The sequence shown here is derived from an EMBL/GenBank/DDBJ whole genome shotgun (WGS) entry which is preliminary data.</text>
</comment>
<dbReference type="SUPFAM" id="SSF55729">
    <property type="entry name" value="Acyl-CoA N-acyltransferases (Nat)"/>
    <property type="match status" value="1"/>
</dbReference>
<dbReference type="Proteomes" id="UP001165542">
    <property type="component" value="Unassembled WGS sequence"/>
</dbReference>
<evidence type="ECO:0000256" key="1">
    <source>
        <dbReference type="ARBA" id="ARBA00022679"/>
    </source>
</evidence>
<keyword evidence="2" id="KW-0012">Acyltransferase</keyword>
<organism evidence="4 5">
    <name type="scientific">Halomonas dongshanensis</name>
    <dbReference type="NCBI Taxonomy" id="2890835"/>
    <lineage>
        <taxon>Bacteria</taxon>
        <taxon>Pseudomonadati</taxon>
        <taxon>Pseudomonadota</taxon>
        <taxon>Gammaproteobacteria</taxon>
        <taxon>Oceanospirillales</taxon>
        <taxon>Halomonadaceae</taxon>
        <taxon>Halomonas</taxon>
    </lineage>
</organism>
<evidence type="ECO:0000313" key="4">
    <source>
        <dbReference type="EMBL" id="MCS2610495.1"/>
    </source>
</evidence>
<dbReference type="InterPro" id="IPR000182">
    <property type="entry name" value="GNAT_dom"/>
</dbReference>
<accession>A0ABT2EFZ7</accession>
<evidence type="ECO:0000259" key="3">
    <source>
        <dbReference type="PROSITE" id="PS51186"/>
    </source>
</evidence>
<dbReference type="PANTHER" id="PTHR43877">
    <property type="entry name" value="AMINOALKYLPHOSPHONATE N-ACETYLTRANSFERASE-RELATED-RELATED"/>
    <property type="match status" value="1"/>
</dbReference>
<evidence type="ECO:0000313" key="5">
    <source>
        <dbReference type="Proteomes" id="UP001165542"/>
    </source>
</evidence>
<dbReference type="RefSeq" id="WP_259036980.1">
    <property type="nucleotide sequence ID" value="NZ_JAJISC010000006.1"/>
</dbReference>